<feature type="region of interest" description="Disordered" evidence="1">
    <location>
        <begin position="810"/>
        <end position="832"/>
    </location>
</feature>
<proteinExistence type="predicted"/>
<dbReference type="STRING" id="1306406.J116_004820"/>
<feature type="compositionally biased region" description="Low complexity" evidence="1">
    <location>
        <begin position="584"/>
        <end position="594"/>
    </location>
</feature>
<reference evidence="3 4" key="1">
    <citation type="journal article" date="2013" name="Genome Announc.">
        <title>Genome Sequence of Streptomyces violaceusniger Strain SPC6, a Halotolerant Streptomycete That Exhibits Rapid Growth and Development.</title>
        <authorList>
            <person name="Chen X."/>
            <person name="Zhang B."/>
            <person name="Zhang W."/>
            <person name="Wu X."/>
            <person name="Zhang M."/>
            <person name="Chen T."/>
            <person name="Liu G."/>
            <person name="Dyson P."/>
        </authorList>
    </citation>
    <scope>NUCLEOTIDE SEQUENCE [LARGE SCALE GENOMIC DNA]</scope>
    <source>
        <strain evidence="3 4">SPC6</strain>
    </source>
</reference>
<keyword evidence="2" id="KW-0812">Transmembrane</keyword>
<comment type="caution">
    <text evidence="3">The sequence shown here is derived from an EMBL/GenBank/DDBJ whole genome shotgun (WGS) entry which is preliminary data.</text>
</comment>
<keyword evidence="4" id="KW-1185">Reference proteome</keyword>
<dbReference type="RefSeq" id="WP_023590482.1">
    <property type="nucleotide sequence ID" value="NZ_ASHX02000001.1"/>
</dbReference>
<feature type="transmembrane region" description="Helical" evidence="2">
    <location>
        <begin position="446"/>
        <end position="465"/>
    </location>
</feature>
<dbReference type="eggNOG" id="ENOG50332E2">
    <property type="taxonomic scope" value="Bacteria"/>
</dbReference>
<organism evidence="3 4">
    <name type="scientific">Streptomyces thermolilacinus SPC6</name>
    <dbReference type="NCBI Taxonomy" id="1306406"/>
    <lineage>
        <taxon>Bacteria</taxon>
        <taxon>Bacillati</taxon>
        <taxon>Actinomycetota</taxon>
        <taxon>Actinomycetes</taxon>
        <taxon>Kitasatosporales</taxon>
        <taxon>Streptomycetaceae</taxon>
        <taxon>Streptomyces</taxon>
    </lineage>
</organism>
<protein>
    <submittedName>
        <fullName evidence="3">Uncharacterized protein</fullName>
    </submittedName>
</protein>
<evidence type="ECO:0000313" key="3">
    <source>
        <dbReference type="EMBL" id="OEJ93895.1"/>
    </source>
</evidence>
<evidence type="ECO:0000256" key="2">
    <source>
        <dbReference type="SAM" id="Phobius"/>
    </source>
</evidence>
<dbReference type="OrthoDB" id="3202187at2"/>
<keyword evidence="2" id="KW-0472">Membrane</keyword>
<sequence length="951" mass="100348">MNLRDTPGTAPAHRQPCHAVPLDLRRTPDADAVRAALDATQHCDGERRFLVVDHAERLVAHQLLYERLYSYGPAKVLCLAVGGPGVPAHRAEPGTLESALRRPLSLRPPAAGVLWVLDPRTADDPDGLRPLIQLLGQPEVFDAVLRGLGGLVHGVAVPSVRVVEHDLSEEARTRAWREALATLAGQEVTGGGPGDSVPPDLAVLLDDSLPEDVAGHRWLEPSRPAAARRRACDDALEEAREGHRLARGPAGLFGRLSRHADLPGRLVGLGRALEAYRDTVAGAFTDGDGVGLTREQRARLLERGVVLPDLPAASRARVVPALRDLTEHLLDQPLPLRTAAARLAALSDRSAPAGSAARLARLDELCDPAYLRHLAGPPPFRTGGTAAGAALAALVPAFVAGLWPGPGWFLGPVIGVLAAVLGALMWSHRPNRSPDGRHDGGGTARVTARLLGGLVGGVTGAVAGSLLGLPLWAGVGGAAVALTGALVLAVRDWTSSVDAWWRGTDAEYAARVVAGVDRLLAETAVHDWLLADARHHCADGARAVALLLRSLAATAEAYGTEAYGAGDAYGQGAGPVPGQRGSGQQPAPRQAPPAEAEEDGGTDLWEWDSWSDGSFDDDWWNAAPPPGTPYGTRPGAPADGPYAPSAHYDPDGAPYGTARPGAPGHRPARAHPYDTGGPAHPYDTTGPARPYDPEDEEPRIIGPAYEAVPVHDPAAPDQSQDPADDGPFAAPDDRWPPLRVPEDPPWLERERGDGGPDLVDTLVADLASGTRRLLAPCWVRIERDPARAGRAPLDGPMRDLLDEVHGRLLRDAATSPPPHDPRPGRRPDATRMTGVAPDRVADLLAPGADAEPTVPLCGPRHRRLLSADPLAVHRVRFAPEAFRRGTPEPDDRARPDGRYAARADSHGAAYAEDVVWTPTGRHAGVLGLVPLRGDAVRTVREETPGEDGDPS</sequence>
<keyword evidence="2" id="KW-1133">Transmembrane helix</keyword>
<evidence type="ECO:0000256" key="1">
    <source>
        <dbReference type="SAM" id="MobiDB-lite"/>
    </source>
</evidence>
<feature type="compositionally biased region" description="Basic and acidic residues" evidence="1">
    <location>
        <begin position="819"/>
        <end position="829"/>
    </location>
</feature>
<feature type="compositionally biased region" description="Basic and acidic residues" evidence="1">
    <location>
        <begin position="731"/>
        <end position="754"/>
    </location>
</feature>
<feature type="compositionally biased region" description="Low complexity" evidence="1">
    <location>
        <begin position="629"/>
        <end position="638"/>
    </location>
</feature>
<feature type="compositionally biased region" description="Basic and acidic residues" evidence="1">
    <location>
        <begin position="881"/>
        <end position="905"/>
    </location>
</feature>
<dbReference type="Proteomes" id="UP000095329">
    <property type="component" value="Unassembled WGS sequence"/>
</dbReference>
<feature type="region of interest" description="Disordered" evidence="1">
    <location>
        <begin position="881"/>
        <end position="906"/>
    </location>
</feature>
<accession>A0A1D3DNK0</accession>
<feature type="compositionally biased region" description="Low complexity" evidence="1">
    <location>
        <begin position="712"/>
        <end position="730"/>
    </location>
</feature>
<evidence type="ECO:0000313" key="4">
    <source>
        <dbReference type="Proteomes" id="UP000095329"/>
    </source>
</evidence>
<dbReference type="EMBL" id="ASHX02000001">
    <property type="protein sequence ID" value="OEJ93895.1"/>
    <property type="molecule type" value="Genomic_DNA"/>
</dbReference>
<dbReference type="AlphaFoldDB" id="A0A1D3DNK0"/>
<gene>
    <name evidence="3" type="ORF">J116_004820</name>
</gene>
<feature type="region of interest" description="Disordered" evidence="1">
    <location>
        <begin position="569"/>
        <end position="754"/>
    </location>
</feature>
<name>A0A1D3DNK0_9ACTN</name>
<feature type="transmembrane region" description="Helical" evidence="2">
    <location>
        <begin position="409"/>
        <end position="426"/>
    </location>
</feature>